<proteinExistence type="predicted"/>
<accession>A0A4S8RQ97</accession>
<dbReference type="InterPro" id="IPR027417">
    <property type="entry name" value="P-loop_NTPase"/>
</dbReference>
<dbReference type="Gene3D" id="3.40.50.300">
    <property type="entry name" value="P-loop containing nucleotide triphosphate hydrolases"/>
    <property type="match status" value="1"/>
</dbReference>
<protein>
    <recommendedName>
        <fullName evidence="3">NERD domain-containing protein</fullName>
    </recommendedName>
</protein>
<dbReference type="Proteomes" id="UP000310406">
    <property type="component" value="Unassembled WGS sequence"/>
</dbReference>
<evidence type="ECO:0000313" key="2">
    <source>
        <dbReference type="Proteomes" id="UP000310406"/>
    </source>
</evidence>
<evidence type="ECO:0000313" key="1">
    <source>
        <dbReference type="EMBL" id="THV60833.1"/>
    </source>
</evidence>
<dbReference type="SUPFAM" id="SSF52540">
    <property type="entry name" value="P-loop containing nucleoside triphosphate hydrolases"/>
    <property type="match status" value="1"/>
</dbReference>
<dbReference type="OrthoDB" id="9763659at2"/>
<sequence length="980" mass="112908">MALEILFNKAEHHHENVQFRRVANGLLKLFEEQGWNGLLIGNPSSEDYYRFRADAILLYDNGLVIIDFKDYEGQIEMPLRDEAFEKKPWFLNTKNGERIKIYGGEHFPNPFRQLKSYRQVMYGVINDDSLLKYVLDPSRVCALNIFSGPITANRSTSRKVPYYQLVEEADLHTFLYDYSSKNNYDESIARKLKSIFPSDAWQNDIIVPVDQPIAPEVHFKDGELEPVLKDFFASDAAGILVLESMDINLRDKWMKIVNTYVQDNIGSETHLWSHSTRIASRIAKRTFLQTQSLYVALYSGKEKTKVKEDTLEGEEELQENIEQEVIGLRSDADIDIADVFIIPDAHLVSRSLHQSDLIRFGTGRLLEDLFNYLKLDKTQRKLVLIGDPYMLSYGRTEDAALNIELLNELFEDGNIIPYRSKADEAFSETQLFKTRNGIAASIDHDLFNRLNYQYDESLEEVQQEQASQLITKWFSNLIESEPGNAVLFYSKLDARKTNLWIKEHLLKNGRELAAGDLLLINNNITIPDLTGLGHPTNISNGSYLRVIEVYSAENLPISSKSKGYLATLTFRKLRVKLLSAIQQPVVDILMLENYFQNLEDLGREEQIAIKIFTSQRLGELRKKYPFEKSSKCQDLQSNRDYIETSKLFGELELKKSTGEKVLKKDQEAFKVKRNKIERSYKKDYNRSLMMTLRKQDPYVNAAHVNYGWAITVHKSVGSQFENVLFKTLQSEDAGIANQSYFRWLYSGLTAANNKAFIIHPQLINPFSECEFIDAVEITEGVETHTNNELLDYSSEELSDESKHWFSVGFNHNAAMAIVKLMERLSGLQISSVRRYSDFLNKVIFSDQEKRSATIALNNRGNLKISSIRIETCHSDLKDIIQNAIDSLYQLSSENAFPNDYRGEIYQDWRHKLSVMGIELELLEEHNNEDRLHLKNGNDQVKFNLRYTSGVRNRGHFTSTTITRKTNQDLVLELKKLLSHG</sequence>
<organism evidence="1 2">
    <name type="scientific">Flagellimonas alvinocaridis</name>
    <dbReference type="NCBI Taxonomy" id="2530200"/>
    <lineage>
        <taxon>Bacteria</taxon>
        <taxon>Pseudomonadati</taxon>
        <taxon>Bacteroidota</taxon>
        <taxon>Flavobacteriia</taxon>
        <taxon>Flavobacteriales</taxon>
        <taxon>Flavobacteriaceae</taxon>
        <taxon>Flagellimonas</taxon>
    </lineage>
</organism>
<reference evidence="1 2" key="1">
    <citation type="submission" date="2019-03" db="EMBL/GenBank/DDBJ databases">
        <title>Muricauda SCR12 sp.nov, a marine bacterium isolated from Pacific Ocean:the Okinawa trough.</title>
        <authorList>
            <person name="Liu L."/>
        </authorList>
    </citation>
    <scope>NUCLEOTIDE SEQUENCE [LARGE SCALE GENOMIC DNA]</scope>
    <source>
        <strain evidence="1 2">SCR12</strain>
    </source>
</reference>
<gene>
    <name evidence="1" type="ORF">EZV76_00390</name>
</gene>
<name>A0A4S8RQ97_9FLAO</name>
<keyword evidence="2" id="KW-1185">Reference proteome</keyword>
<comment type="caution">
    <text evidence="1">The sequence shown here is derived from an EMBL/GenBank/DDBJ whole genome shotgun (WGS) entry which is preliminary data.</text>
</comment>
<evidence type="ECO:0008006" key="3">
    <source>
        <dbReference type="Google" id="ProtNLM"/>
    </source>
</evidence>
<dbReference type="RefSeq" id="WP_136564627.1">
    <property type="nucleotide sequence ID" value="NZ_SNTZ01000001.1"/>
</dbReference>
<dbReference type="EMBL" id="SNTZ01000001">
    <property type="protein sequence ID" value="THV60833.1"/>
    <property type="molecule type" value="Genomic_DNA"/>
</dbReference>
<dbReference type="AlphaFoldDB" id="A0A4S8RQ97"/>